<comment type="subcellular location">
    <subcellularLocation>
        <location evidence="1">Cell membrane</location>
        <topology evidence="1">Multi-pass membrane protein</topology>
    </subcellularLocation>
</comment>
<evidence type="ECO:0000256" key="2">
    <source>
        <dbReference type="ARBA" id="ARBA00007543"/>
    </source>
</evidence>
<evidence type="ECO:0000256" key="4">
    <source>
        <dbReference type="ARBA" id="ARBA00022692"/>
    </source>
</evidence>
<dbReference type="Pfam" id="PF02322">
    <property type="entry name" value="Cyt_bd_oxida_II"/>
    <property type="match status" value="1"/>
</dbReference>
<evidence type="ECO:0000313" key="9">
    <source>
        <dbReference type="Proteomes" id="UP000184016"/>
    </source>
</evidence>
<feature type="transmembrane region" description="Helical" evidence="7">
    <location>
        <begin position="116"/>
        <end position="136"/>
    </location>
</feature>
<feature type="transmembrane region" description="Helical" evidence="7">
    <location>
        <begin position="55"/>
        <end position="74"/>
    </location>
</feature>
<protein>
    <submittedName>
        <fullName evidence="8">Cytochrome d ubiquinol oxidase subunit II</fullName>
    </submittedName>
</protein>
<keyword evidence="6 7" id="KW-0472">Membrane</keyword>
<dbReference type="GO" id="GO:0005886">
    <property type="term" value="C:plasma membrane"/>
    <property type="evidence" value="ECO:0007669"/>
    <property type="project" value="UniProtKB-SubCell"/>
</dbReference>
<feature type="transmembrane region" description="Helical" evidence="7">
    <location>
        <begin position="268"/>
        <end position="289"/>
    </location>
</feature>
<evidence type="ECO:0000256" key="1">
    <source>
        <dbReference type="ARBA" id="ARBA00004651"/>
    </source>
</evidence>
<keyword evidence="3" id="KW-1003">Cell membrane</keyword>
<proteinExistence type="inferred from homology"/>
<reference evidence="9" key="1">
    <citation type="submission" date="2016-11" db="EMBL/GenBank/DDBJ databases">
        <authorList>
            <person name="Varghese N."/>
            <person name="Submissions S."/>
        </authorList>
    </citation>
    <scope>NUCLEOTIDE SEQUENCE [LARGE SCALE GENOMIC DNA]</scope>
    <source>
        <strain evidence="9">USBA-503</strain>
    </source>
</reference>
<keyword evidence="9" id="KW-1185">Reference proteome</keyword>
<dbReference type="RefSeq" id="WP_072873231.1">
    <property type="nucleotide sequence ID" value="NZ_FRAF01000004.1"/>
</dbReference>
<comment type="similarity">
    <text evidence="2">Belongs to the cytochrome ubiquinol oxidase subunit 2 family.</text>
</comment>
<sequence length="351" mass="39596">MTILIMGAWFFWLLVFVYSILGAIDFGSSFWRWFFHMRGFAYAESVASTYLSPTWELINAFLIVIPVALVGLFPKAAFTYGTILALPATLLLILLSLRGAYLQFGYASQRFQTHTLFVSGLTGLLLPGMFIALLPLSQGGYISLIDGHLIFHVKMFFTSISVYLYMAFGVALSLYLSALFLARYAQQAEQWSAYYRFVSGARWIGSVSLFLGASALFYPTPHGMHLMENGLRHPTFIFLMVGSLLAFLLSYSLILSTRRDRKISNMRALWQLGLALAQVVLSQLGYAIAHAPYLLYPYLTLQSSSSNSLMFRSTLLVLLLGLVVLSPLLLWFRRLFIVDAEYVATHMKERH</sequence>
<accession>A0A1M6MRX9</accession>
<keyword evidence="5 7" id="KW-1133">Transmembrane helix</keyword>
<dbReference type="AlphaFoldDB" id="A0A1M6MRX9"/>
<feature type="transmembrane region" description="Helical" evidence="7">
    <location>
        <begin position="156"/>
        <end position="182"/>
    </location>
</feature>
<organism evidence="8 9">
    <name type="scientific">Alicyclobacillus tolerans</name>
    <dbReference type="NCBI Taxonomy" id="90970"/>
    <lineage>
        <taxon>Bacteria</taxon>
        <taxon>Bacillati</taxon>
        <taxon>Bacillota</taxon>
        <taxon>Bacilli</taxon>
        <taxon>Bacillales</taxon>
        <taxon>Alicyclobacillaceae</taxon>
        <taxon>Alicyclobacillus</taxon>
    </lineage>
</organism>
<evidence type="ECO:0000256" key="3">
    <source>
        <dbReference type="ARBA" id="ARBA00022475"/>
    </source>
</evidence>
<name>A0A1M6MRX9_9BACL</name>
<evidence type="ECO:0000256" key="5">
    <source>
        <dbReference type="ARBA" id="ARBA00022989"/>
    </source>
</evidence>
<dbReference type="Proteomes" id="UP000184016">
    <property type="component" value="Unassembled WGS sequence"/>
</dbReference>
<keyword evidence="4 7" id="KW-0812">Transmembrane</keyword>
<feature type="transmembrane region" description="Helical" evidence="7">
    <location>
        <begin position="80"/>
        <end position="104"/>
    </location>
</feature>
<feature type="transmembrane region" description="Helical" evidence="7">
    <location>
        <begin position="236"/>
        <end position="256"/>
    </location>
</feature>
<evidence type="ECO:0000256" key="7">
    <source>
        <dbReference type="SAM" id="Phobius"/>
    </source>
</evidence>
<dbReference type="InterPro" id="IPR003317">
    <property type="entry name" value="Cyt-d_oxidase_su2"/>
</dbReference>
<evidence type="ECO:0000256" key="6">
    <source>
        <dbReference type="ARBA" id="ARBA00023136"/>
    </source>
</evidence>
<dbReference type="STRING" id="1830138.SAMN05443507_104161"/>
<feature type="transmembrane region" description="Helical" evidence="7">
    <location>
        <begin position="194"/>
        <end position="216"/>
    </location>
</feature>
<gene>
    <name evidence="8" type="ORF">SAMN05443507_104161</name>
</gene>
<evidence type="ECO:0000313" key="8">
    <source>
        <dbReference type="EMBL" id="SHJ86149.1"/>
    </source>
</evidence>
<dbReference type="EMBL" id="FRAF01000004">
    <property type="protein sequence ID" value="SHJ86149.1"/>
    <property type="molecule type" value="Genomic_DNA"/>
</dbReference>
<dbReference type="OrthoDB" id="2416742at2"/>
<feature type="transmembrane region" description="Helical" evidence="7">
    <location>
        <begin position="6"/>
        <end position="34"/>
    </location>
</feature>
<feature type="transmembrane region" description="Helical" evidence="7">
    <location>
        <begin position="309"/>
        <end position="332"/>
    </location>
</feature>